<protein>
    <recommendedName>
        <fullName evidence="9">Peptidase M14 domain-containing protein</fullName>
    </recommendedName>
</protein>
<dbReference type="Gene3D" id="3.40.630.10">
    <property type="entry name" value="Zn peptidases"/>
    <property type="match status" value="1"/>
</dbReference>
<keyword evidence="4" id="KW-0479">Metal-binding</keyword>
<name>A0AAV2RTR8_MEGNR</name>
<evidence type="ECO:0000256" key="7">
    <source>
        <dbReference type="ARBA" id="ARBA00023180"/>
    </source>
</evidence>
<feature type="non-terminal residue" evidence="10">
    <location>
        <position position="317"/>
    </location>
</feature>
<evidence type="ECO:0000256" key="5">
    <source>
        <dbReference type="ARBA" id="ARBA00022801"/>
    </source>
</evidence>
<evidence type="ECO:0000313" key="11">
    <source>
        <dbReference type="Proteomes" id="UP001497623"/>
    </source>
</evidence>
<dbReference type="InterPro" id="IPR057247">
    <property type="entry name" value="CARBOXYPEPT_ZN_2"/>
</dbReference>
<keyword evidence="3" id="KW-0121">Carboxypeptidase</keyword>
<dbReference type="PANTHER" id="PTHR11532:SF57">
    <property type="entry name" value="CARBOXYPEPTIDASE D, B"/>
    <property type="match status" value="1"/>
</dbReference>
<dbReference type="PROSITE" id="PS00133">
    <property type="entry name" value="CARBOXYPEPT_ZN_2"/>
    <property type="match status" value="1"/>
</dbReference>
<keyword evidence="7" id="KW-0325">Glycoprotein</keyword>
<feature type="active site" description="Proton donor/acceptor" evidence="8">
    <location>
        <position position="162"/>
    </location>
</feature>
<accession>A0AAV2RTR8</accession>
<dbReference type="SUPFAM" id="SSF53187">
    <property type="entry name" value="Zn-dependent exopeptidases"/>
    <property type="match status" value="1"/>
</dbReference>
<dbReference type="SUPFAM" id="SSF49464">
    <property type="entry name" value="Carboxypeptidase regulatory domain-like"/>
    <property type="match status" value="1"/>
</dbReference>
<sequence length="317" mass="35229">MNPDGFETAKEGACDGYYNSGRENANNKDLNRNFPSQWEHPHNNEMFKGREPETLAIMSWIVQNPFVLSGNLHGGSVVASYPFDDTVSHQECCKYSASPDDDLFRHLALTYASNHGTMSAGNLCSGDHFKNGTTNGADWYDVKGGMQDFNYVYGSCWEVTFELSCCKYPKASELPKEWRNNKESLLAFMEHTHMGAKGVVSDAVSGDTLEGVSVSVQDINYNVTTSRRGEYWRLLLPGTYTLVAKAYGYEPTEQEIVIVNGTVTRQDLKLNPINKVVEATTLLTTAPSTTTTTTTTTTAKPELPEEKGFVTKPEFKY</sequence>
<evidence type="ECO:0000256" key="4">
    <source>
        <dbReference type="ARBA" id="ARBA00022723"/>
    </source>
</evidence>
<dbReference type="PANTHER" id="PTHR11532">
    <property type="entry name" value="PROTEASE M14 CARBOXYPEPTIDASE"/>
    <property type="match status" value="1"/>
</dbReference>
<evidence type="ECO:0000256" key="3">
    <source>
        <dbReference type="ARBA" id="ARBA00022645"/>
    </source>
</evidence>
<dbReference type="GO" id="GO:0006518">
    <property type="term" value="P:peptide metabolic process"/>
    <property type="evidence" value="ECO:0007669"/>
    <property type="project" value="TreeGrafter"/>
</dbReference>
<evidence type="ECO:0000256" key="1">
    <source>
        <dbReference type="ARBA" id="ARBA00001947"/>
    </source>
</evidence>
<keyword evidence="5" id="KW-0378">Hydrolase</keyword>
<dbReference type="GO" id="GO:0008270">
    <property type="term" value="F:zinc ion binding"/>
    <property type="evidence" value="ECO:0007669"/>
    <property type="project" value="InterPro"/>
</dbReference>
<keyword evidence="6" id="KW-0862">Zinc</keyword>
<gene>
    <name evidence="10" type="ORF">MNOR_LOCUS28456</name>
</gene>
<dbReference type="GO" id="GO:0016485">
    <property type="term" value="P:protein processing"/>
    <property type="evidence" value="ECO:0007669"/>
    <property type="project" value="TreeGrafter"/>
</dbReference>
<keyword evidence="3" id="KW-0645">Protease</keyword>
<evidence type="ECO:0000259" key="9">
    <source>
        <dbReference type="PROSITE" id="PS52035"/>
    </source>
</evidence>
<comment type="cofactor">
    <cofactor evidence="1">
        <name>Zn(2+)</name>
        <dbReference type="ChEBI" id="CHEBI:29105"/>
    </cofactor>
</comment>
<dbReference type="InterPro" id="IPR008969">
    <property type="entry name" value="CarboxyPept-like_regulatory"/>
</dbReference>
<evidence type="ECO:0000256" key="6">
    <source>
        <dbReference type="ARBA" id="ARBA00022833"/>
    </source>
</evidence>
<reference evidence="10 11" key="1">
    <citation type="submission" date="2024-05" db="EMBL/GenBank/DDBJ databases">
        <authorList>
            <person name="Wallberg A."/>
        </authorList>
    </citation>
    <scope>NUCLEOTIDE SEQUENCE [LARGE SCALE GENOMIC DNA]</scope>
</reference>
<dbReference type="Proteomes" id="UP001497623">
    <property type="component" value="Unassembled WGS sequence"/>
</dbReference>
<dbReference type="InterPro" id="IPR000834">
    <property type="entry name" value="Peptidase_M14"/>
</dbReference>
<evidence type="ECO:0000256" key="8">
    <source>
        <dbReference type="PROSITE-ProRule" id="PRU01379"/>
    </source>
</evidence>
<dbReference type="SMART" id="SM00631">
    <property type="entry name" value="Zn_pept"/>
    <property type="match status" value="1"/>
</dbReference>
<feature type="domain" description="Peptidase M14" evidence="9">
    <location>
        <begin position="1"/>
        <end position="192"/>
    </location>
</feature>
<dbReference type="GO" id="GO:0004181">
    <property type="term" value="F:metallocarboxypeptidase activity"/>
    <property type="evidence" value="ECO:0007669"/>
    <property type="project" value="InterPro"/>
</dbReference>
<dbReference type="Pfam" id="PF00246">
    <property type="entry name" value="Peptidase_M14"/>
    <property type="match status" value="1"/>
</dbReference>
<evidence type="ECO:0000313" key="10">
    <source>
        <dbReference type="EMBL" id="CAL4139481.1"/>
    </source>
</evidence>
<dbReference type="GO" id="GO:0005615">
    <property type="term" value="C:extracellular space"/>
    <property type="evidence" value="ECO:0007669"/>
    <property type="project" value="TreeGrafter"/>
</dbReference>
<keyword evidence="11" id="KW-1185">Reference proteome</keyword>
<comment type="caution">
    <text evidence="10">The sequence shown here is derived from an EMBL/GenBank/DDBJ whole genome shotgun (WGS) entry which is preliminary data.</text>
</comment>
<proteinExistence type="inferred from homology"/>
<dbReference type="PROSITE" id="PS52035">
    <property type="entry name" value="PEPTIDASE_M14"/>
    <property type="match status" value="1"/>
</dbReference>
<comment type="similarity">
    <text evidence="2 8">Belongs to the peptidase M14 family.</text>
</comment>
<organism evidence="10 11">
    <name type="scientific">Meganyctiphanes norvegica</name>
    <name type="common">Northern krill</name>
    <name type="synonym">Thysanopoda norvegica</name>
    <dbReference type="NCBI Taxonomy" id="48144"/>
    <lineage>
        <taxon>Eukaryota</taxon>
        <taxon>Metazoa</taxon>
        <taxon>Ecdysozoa</taxon>
        <taxon>Arthropoda</taxon>
        <taxon>Crustacea</taxon>
        <taxon>Multicrustacea</taxon>
        <taxon>Malacostraca</taxon>
        <taxon>Eumalacostraca</taxon>
        <taxon>Eucarida</taxon>
        <taxon>Euphausiacea</taxon>
        <taxon>Euphausiidae</taxon>
        <taxon>Meganyctiphanes</taxon>
    </lineage>
</organism>
<dbReference type="EMBL" id="CAXKWB010031437">
    <property type="protein sequence ID" value="CAL4139481.1"/>
    <property type="molecule type" value="Genomic_DNA"/>
</dbReference>
<dbReference type="Pfam" id="PF13620">
    <property type="entry name" value="CarboxypepD_reg"/>
    <property type="match status" value="1"/>
</dbReference>
<dbReference type="AlphaFoldDB" id="A0AAV2RTR8"/>
<dbReference type="Gene3D" id="2.60.40.1120">
    <property type="entry name" value="Carboxypeptidase-like, regulatory domain"/>
    <property type="match status" value="1"/>
</dbReference>
<dbReference type="InterPro" id="IPR050753">
    <property type="entry name" value="Peptidase_M14_domain"/>
</dbReference>
<dbReference type="CDD" id="cd11308">
    <property type="entry name" value="Peptidase_M14NE-CP-C_like"/>
    <property type="match status" value="1"/>
</dbReference>
<evidence type="ECO:0000256" key="2">
    <source>
        <dbReference type="ARBA" id="ARBA00005988"/>
    </source>
</evidence>